<dbReference type="STRING" id="1125712.HMPREF1316_1530"/>
<sequence length="112" mass="12694">MRTMAASDERREVAERLRAEMGFYDEKAVFNAVFGRMPIEMYISERKRLILRIADLIDPTCRAVRSDTSNDDELVCSECDSSLGVSLRDGRTLLPRHCACCGARVMRGDTDE</sequence>
<name>U2T9Z4_9ACTN</name>
<dbReference type="AlphaFoldDB" id="U2T9Z4"/>
<dbReference type="Proteomes" id="UP000016638">
    <property type="component" value="Unassembled WGS sequence"/>
</dbReference>
<comment type="caution">
    <text evidence="1">The sequence shown here is derived from an EMBL/GenBank/DDBJ whole genome shotgun (WGS) entry which is preliminary data.</text>
</comment>
<keyword evidence="2" id="KW-1185">Reference proteome</keyword>
<accession>U2T9Z4</accession>
<evidence type="ECO:0000313" key="1">
    <source>
        <dbReference type="EMBL" id="ERL09844.1"/>
    </source>
</evidence>
<protein>
    <submittedName>
        <fullName evidence="1">Uncharacterized protein</fullName>
    </submittedName>
</protein>
<dbReference type="PATRIC" id="fig|1125712.3.peg.592"/>
<gene>
    <name evidence="1" type="ORF">HMPREF1316_1530</name>
</gene>
<reference evidence="1 2" key="1">
    <citation type="submission" date="2013-08" db="EMBL/GenBank/DDBJ databases">
        <authorList>
            <person name="Durkin A.S."/>
            <person name="Haft D.R."/>
            <person name="McCorrison J."/>
            <person name="Torralba M."/>
            <person name="Gillis M."/>
            <person name="Haft D.H."/>
            <person name="Methe B."/>
            <person name="Sutton G."/>
            <person name="Nelson K.E."/>
        </authorList>
    </citation>
    <scope>NUCLEOTIDE SEQUENCE [LARGE SCALE GENOMIC DNA]</scope>
    <source>
        <strain evidence="1 2">F0195</strain>
    </source>
</reference>
<organism evidence="1 2">
    <name type="scientific">Olsenella profusa F0195</name>
    <dbReference type="NCBI Taxonomy" id="1125712"/>
    <lineage>
        <taxon>Bacteria</taxon>
        <taxon>Bacillati</taxon>
        <taxon>Actinomycetota</taxon>
        <taxon>Coriobacteriia</taxon>
        <taxon>Coriobacteriales</taxon>
        <taxon>Atopobiaceae</taxon>
        <taxon>Olsenella</taxon>
    </lineage>
</organism>
<dbReference type="EMBL" id="AWEZ01000020">
    <property type="protein sequence ID" value="ERL09844.1"/>
    <property type="molecule type" value="Genomic_DNA"/>
</dbReference>
<proteinExistence type="predicted"/>
<evidence type="ECO:0000313" key="2">
    <source>
        <dbReference type="Proteomes" id="UP000016638"/>
    </source>
</evidence>